<keyword evidence="3" id="KW-1185">Reference proteome</keyword>
<protein>
    <submittedName>
        <fullName evidence="2">Uncharacterized protein</fullName>
    </submittedName>
</protein>
<dbReference type="Gramene" id="Zm00001eb189040_T001">
    <property type="protein sequence ID" value="Zm00001eb189040_P001"/>
    <property type="gene ID" value="Zm00001eb189040"/>
</dbReference>
<evidence type="ECO:0000256" key="1">
    <source>
        <dbReference type="SAM" id="MobiDB-lite"/>
    </source>
</evidence>
<dbReference type="KEGG" id="zma:103653996"/>
<feature type="region of interest" description="Disordered" evidence="1">
    <location>
        <begin position="1"/>
        <end position="52"/>
    </location>
</feature>
<reference evidence="3" key="1">
    <citation type="journal article" date="2009" name="Science">
        <title>The B73 maize genome: complexity, diversity, and dynamics.</title>
        <authorList>
            <person name="Schnable P.S."/>
            <person name="Ware D."/>
            <person name="Fulton R.S."/>
            <person name="Stein J.C."/>
            <person name="Wei F."/>
            <person name="Pasternak S."/>
            <person name="Liang C."/>
            <person name="Zhang J."/>
            <person name="Fulton L."/>
            <person name="Graves T.A."/>
            <person name="Minx P."/>
            <person name="Reily A.D."/>
            <person name="Courtney L."/>
            <person name="Kruchowski S.S."/>
            <person name="Tomlinson C."/>
            <person name="Strong C."/>
            <person name="Delehaunty K."/>
            <person name="Fronick C."/>
            <person name="Courtney B."/>
            <person name="Rock S.M."/>
            <person name="Belter E."/>
            <person name="Du F."/>
            <person name="Kim K."/>
            <person name="Abbott R.M."/>
            <person name="Cotton M."/>
            <person name="Levy A."/>
            <person name="Marchetto P."/>
            <person name="Ochoa K."/>
            <person name="Jackson S.M."/>
            <person name="Gillam B."/>
            <person name="Chen W."/>
            <person name="Yan L."/>
            <person name="Higginbotham J."/>
            <person name="Cardenas M."/>
            <person name="Waligorski J."/>
            <person name="Applebaum E."/>
            <person name="Phelps L."/>
            <person name="Falcone J."/>
            <person name="Kanchi K."/>
            <person name="Thane T."/>
            <person name="Scimone A."/>
            <person name="Thane N."/>
            <person name="Henke J."/>
            <person name="Wang T."/>
            <person name="Ruppert J."/>
            <person name="Shah N."/>
            <person name="Rotter K."/>
            <person name="Hodges J."/>
            <person name="Ingenthron E."/>
            <person name="Cordes M."/>
            <person name="Kohlberg S."/>
            <person name="Sgro J."/>
            <person name="Delgado B."/>
            <person name="Mead K."/>
            <person name="Chinwalla A."/>
            <person name="Leonard S."/>
            <person name="Crouse K."/>
            <person name="Collura K."/>
            <person name="Kudrna D."/>
            <person name="Currie J."/>
            <person name="He R."/>
            <person name="Angelova A."/>
            <person name="Rajasekar S."/>
            <person name="Mueller T."/>
            <person name="Lomeli R."/>
            <person name="Scara G."/>
            <person name="Ko A."/>
            <person name="Delaney K."/>
            <person name="Wissotski M."/>
            <person name="Lopez G."/>
            <person name="Campos D."/>
            <person name="Braidotti M."/>
            <person name="Ashley E."/>
            <person name="Golser W."/>
            <person name="Kim H."/>
            <person name="Lee S."/>
            <person name="Lin J."/>
            <person name="Dujmic Z."/>
            <person name="Kim W."/>
            <person name="Talag J."/>
            <person name="Zuccolo A."/>
            <person name="Fan C."/>
            <person name="Sebastian A."/>
            <person name="Kramer M."/>
            <person name="Spiegel L."/>
            <person name="Nascimento L."/>
            <person name="Zutavern T."/>
            <person name="Miller B."/>
            <person name="Ambroise C."/>
            <person name="Muller S."/>
            <person name="Spooner W."/>
            <person name="Narechania A."/>
            <person name="Ren L."/>
            <person name="Wei S."/>
            <person name="Kumari S."/>
            <person name="Faga B."/>
            <person name="Levy M.J."/>
            <person name="McMahan L."/>
            <person name="Van Buren P."/>
            <person name="Vaughn M.W."/>
            <person name="Ying K."/>
            <person name="Yeh C.-T."/>
            <person name="Emrich S.J."/>
            <person name="Jia Y."/>
            <person name="Kalyanaraman A."/>
            <person name="Hsia A.-P."/>
            <person name="Barbazuk W.B."/>
            <person name="Baucom R.S."/>
            <person name="Brutnell T.P."/>
            <person name="Carpita N.C."/>
            <person name="Chaparro C."/>
            <person name="Chia J.-M."/>
            <person name="Deragon J.-M."/>
            <person name="Estill J.C."/>
            <person name="Fu Y."/>
            <person name="Jeddeloh J.A."/>
            <person name="Han Y."/>
            <person name="Lee H."/>
            <person name="Li P."/>
            <person name="Lisch D.R."/>
            <person name="Liu S."/>
            <person name="Liu Z."/>
            <person name="Nagel D.H."/>
            <person name="McCann M.C."/>
            <person name="SanMiguel P."/>
            <person name="Myers A.M."/>
            <person name="Nettleton D."/>
            <person name="Nguyen J."/>
            <person name="Penning B.W."/>
            <person name="Ponnala L."/>
            <person name="Schneider K.L."/>
            <person name="Schwartz D.C."/>
            <person name="Sharma A."/>
            <person name="Soderlund C."/>
            <person name="Springer N.M."/>
            <person name="Sun Q."/>
            <person name="Wang H."/>
            <person name="Waterman M."/>
            <person name="Westerman R."/>
            <person name="Wolfgruber T.K."/>
            <person name="Yang L."/>
            <person name="Yu Y."/>
            <person name="Zhang L."/>
            <person name="Zhou S."/>
            <person name="Zhu Q."/>
            <person name="Bennetzen J.L."/>
            <person name="Dawe R.K."/>
            <person name="Jiang J."/>
            <person name="Jiang N."/>
            <person name="Presting G.G."/>
            <person name="Wessler S.R."/>
            <person name="Aluru S."/>
            <person name="Martienssen R.A."/>
            <person name="Clifton S.W."/>
            <person name="McCombie W.R."/>
            <person name="Wing R.A."/>
            <person name="Wilson R.K."/>
        </authorList>
    </citation>
    <scope>NUCLEOTIDE SEQUENCE [LARGE SCALE GENOMIC DNA]</scope>
    <source>
        <strain evidence="3">cv. B73</strain>
    </source>
</reference>
<evidence type="ECO:0000313" key="3">
    <source>
        <dbReference type="Proteomes" id="UP000007305"/>
    </source>
</evidence>
<dbReference type="InParanoid" id="A0A804NVC0"/>
<dbReference type="GeneID" id="103653996"/>
<proteinExistence type="predicted"/>
<reference evidence="2" key="3">
    <citation type="submission" date="2021-05" db="UniProtKB">
        <authorList>
            <consortium name="EnsemblPlants"/>
        </authorList>
    </citation>
    <scope>IDENTIFICATION</scope>
    <source>
        <strain evidence="2">cv. B73</strain>
    </source>
</reference>
<feature type="compositionally biased region" description="Basic and acidic residues" evidence="1">
    <location>
        <begin position="132"/>
        <end position="143"/>
    </location>
</feature>
<feature type="region of interest" description="Disordered" evidence="1">
    <location>
        <begin position="102"/>
        <end position="143"/>
    </location>
</feature>
<dbReference type="AlphaFoldDB" id="A0A804NVC0"/>
<accession>A0A804NVC0</accession>
<dbReference type="EnsemblPlants" id="Zm00001eb189040_T001">
    <property type="protein sequence ID" value="Zm00001eb189040_P001"/>
    <property type="gene ID" value="Zm00001eb189040"/>
</dbReference>
<feature type="compositionally biased region" description="Basic residues" evidence="1">
    <location>
        <begin position="1"/>
        <end position="17"/>
    </location>
</feature>
<dbReference type="Proteomes" id="UP000007305">
    <property type="component" value="Chromosome 4"/>
</dbReference>
<reference evidence="2" key="2">
    <citation type="submission" date="2019-07" db="EMBL/GenBank/DDBJ databases">
        <authorList>
            <person name="Seetharam A."/>
            <person name="Woodhouse M."/>
            <person name="Cannon E."/>
        </authorList>
    </citation>
    <scope>NUCLEOTIDE SEQUENCE [LARGE SCALE GENOMIC DNA]</scope>
    <source>
        <strain evidence="2">cv. B73</strain>
    </source>
</reference>
<name>A0A804NVC0_MAIZE</name>
<organism evidence="2 3">
    <name type="scientific">Zea mays</name>
    <name type="common">Maize</name>
    <dbReference type="NCBI Taxonomy" id="4577"/>
    <lineage>
        <taxon>Eukaryota</taxon>
        <taxon>Viridiplantae</taxon>
        <taxon>Streptophyta</taxon>
        <taxon>Embryophyta</taxon>
        <taxon>Tracheophyta</taxon>
        <taxon>Spermatophyta</taxon>
        <taxon>Magnoliopsida</taxon>
        <taxon>Liliopsida</taxon>
        <taxon>Poales</taxon>
        <taxon>Poaceae</taxon>
        <taxon>PACMAD clade</taxon>
        <taxon>Panicoideae</taxon>
        <taxon>Andropogonodae</taxon>
        <taxon>Andropogoneae</taxon>
        <taxon>Tripsacinae</taxon>
        <taxon>Zea</taxon>
    </lineage>
</organism>
<sequence length="282" mass="31838">MSHLARKALRSKLHGRKLASATLPEPAPHPLSPLIRLPEPASHPLSPPDTTLPLPLLGSDALGSRRTLRSLHLIPFPYSPSHDVRRCEDRPWHQRPRCLEQCREEEREKRQERSRHEADDRSGEGSSEDEREQEKEEKQKDRQSYVFDWRSLRRARAGEGGEAEGPAAVRAVRLLQAADGVPVQRRHASRGAGRGLLPVERPGHPLLPVRLVQGRRDGAGAPRLAQDLCARRRRARRSRLHLLMRVLCLQERSPLPVPVPIRGKPNVQDKPTLGLLVAMMGW</sequence>
<feature type="compositionally biased region" description="Basic and acidic residues" evidence="1">
    <location>
        <begin position="102"/>
        <end position="123"/>
    </location>
</feature>
<evidence type="ECO:0000313" key="2">
    <source>
        <dbReference type="EnsemblPlants" id="Zm00001eb189040_P001"/>
    </source>
</evidence>
<dbReference type="OrthoDB" id="620353at2759"/>